<dbReference type="InterPro" id="IPR051470">
    <property type="entry name" value="Thiol:disulfide_interchange"/>
</dbReference>
<dbReference type="Gene3D" id="3.40.30.10">
    <property type="entry name" value="Glutaredoxin"/>
    <property type="match status" value="1"/>
</dbReference>
<protein>
    <submittedName>
        <fullName evidence="2">Secreted protein, suppressor for copper-sensitivity ScsC</fullName>
    </submittedName>
</protein>
<dbReference type="PANTHER" id="PTHR35272">
    <property type="entry name" value="THIOL:DISULFIDE INTERCHANGE PROTEIN DSBC-RELATED"/>
    <property type="match status" value="1"/>
</dbReference>
<evidence type="ECO:0000313" key="2">
    <source>
        <dbReference type="EMBL" id="SHO81306.1"/>
    </source>
</evidence>
<dbReference type="InterPro" id="IPR013766">
    <property type="entry name" value="Thioredoxin_domain"/>
</dbReference>
<dbReference type="InterPro" id="IPR012336">
    <property type="entry name" value="Thioredoxin-like_fold"/>
</dbReference>
<organism evidence="2">
    <name type="scientific">hydrothermal vent metagenome</name>
    <dbReference type="NCBI Taxonomy" id="652676"/>
    <lineage>
        <taxon>unclassified sequences</taxon>
        <taxon>metagenomes</taxon>
        <taxon>ecological metagenomes</taxon>
    </lineage>
</organism>
<reference evidence="2" key="1">
    <citation type="submission" date="2016-10" db="EMBL/GenBank/DDBJ databases">
        <authorList>
            <person name="de Groot N.N."/>
        </authorList>
    </citation>
    <scope>NUCLEOTIDE SEQUENCE</scope>
</reference>
<dbReference type="InterPro" id="IPR036249">
    <property type="entry name" value="Thioredoxin-like_sf"/>
</dbReference>
<sequence length="288" mass="32845">MSLISKLVTATLIASVTLSATPTDKELMKYVKRNIIKNGSVKINSIEILEKRTIPELKGWEAFLTNIHITFNKKDVDVPEMMFINGNVITPVLVDYKTGKNYRNEIRPNANKDYYNKAHLLMGNENAKHKILVFSDPQCPFCQDIMPDIFKAVKKYPNTFALYYYHLPLLRLHPVSGALTRAMHIAQKKGEIDAVTKFYNIKINPKETNEDKIIKAIKEQTGFITTKSELNSKDVMDAMISDEKMGSKLMVSGTPTVYFNGKWDKSRETYKKFIPKEISATKNAPKTK</sequence>
<dbReference type="Pfam" id="PF13462">
    <property type="entry name" value="Thioredoxin_4"/>
    <property type="match status" value="1"/>
</dbReference>
<gene>
    <name evidence="2" type="ORF">MNB_SV-15-872</name>
</gene>
<dbReference type="EMBL" id="FRYL01000038">
    <property type="protein sequence ID" value="SHO81306.1"/>
    <property type="molecule type" value="Genomic_DNA"/>
</dbReference>
<dbReference type="AlphaFoldDB" id="A0A1W1EKH4"/>
<dbReference type="CDD" id="cd02972">
    <property type="entry name" value="DsbA_family"/>
    <property type="match status" value="1"/>
</dbReference>
<dbReference type="PROSITE" id="PS51352">
    <property type="entry name" value="THIOREDOXIN_2"/>
    <property type="match status" value="1"/>
</dbReference>
<proteinExistence type="predicted"/>
<name>A0A1W1EKH4_9ZZZZ</name>
<dbReference type="SUPFAM" id="SSF52833">
    <property type="entry name" value="Thioredoxin-like"/>
    <property type="match status" value="1"/>
</dbReference>
<feature type="domain" description="Thioredoxin" evidence="1">
    <location>
        <begin position="67"/>
        <end position="241"/>
    </location>
</feature>
<accession>A0A1W1EKH4</accession>
<evidence type="ECO:0000259" key="1">
    <source>
        <dbReference type="PROSITE" id="PS51352"/>
    </source>
</evidence>
<dbReference type="PANTHER" id="PTHR35272:SF3">
    <property type="entry name" value="THIOL:DISULFIDE INTERCHANGE PROTEIN DSBC"/>
    <property type="match status" value="1"/>
</dbReference>